<evidence type="ECO:0000313" key="11">
    <source>
        <dbReference type="Proteomes" id="UP001193081"/>
    </source>
</evidence>
<reference evidence="10 11" key="1">
    <citation type="submission" date="2021-03" db="EMBL/GenBank/DDBJ databases">
        <authorList>
            <person name="Grouzdev D.S."/>
        </authorList>
    </citation>
    <scope>NUCLEOTIDE SEQUENCE [LARGE SCALE GENOMIC DNA]</scope>
    <source>
        <strain evidence="10 11">M50-1</strain>
    </source>
</reference>
<feature type="binding site" evidence="5">
    <location>
        <position position="165"/>
    </location>
    <ligand>
        <name>GTP</name>
        <dbReference type="ChEBI" id="CHEBI:37565"/>
    </ligand>
</feature>
<feature type="binding site" evidence="5">
    <location>
        <begin position="134"/>
        <end position="136"/>
    </location>
    <ligand>
        <name>GTP</name>
        <dbReference type="ChEBI" id="CHEBI:37565"/>
    </ligand>
</feature>
<dbReference type="PANTHER" id="PTHR30314">
    <property type="entry name" value="CELL DIVISION PROTEIN FTSZ-RELATED"/>
    <property type="match status" value="1"/>
</dbReference>
<feature type="domain" description="Tubulin/FtsZ 2-layer sandwich" evidence="9">
    <location>
        <begin position="233"/>
        <end position="351"/>
    </location>
</feature>
<dbReference type="Gene3D" id="3.30.1330.20">
    <property type="entry name" value="Tubulin/FtsZ, C-terminal domain"/>
    <property type="match status" value="1"/>
</dbReference>
<dbReference type="InterPro" id="IPR036525">
    <property type="entry name" value="Tubulin/FtsZ_GTPase_sf"/>
</dbReference>
<dbReference type="CDD" id="cd02201">
    <property type="entry name" value="FtsZ_type1"/>
    <property type="match status" value="1"/>
</dbReference>
<comment type="function">
    <text evidence="5 7">Essential cell division protein that forms a contractile ring structure (Z ring) at the future cell division site. The regulation of the ring assembly controls the timing and the location of cell division. One of the functions of the FtsZ ring is to recruit other cell division proteins to the septum to produce a new cell wall between the dividing cells. Binds GTP and shows GTPase activity.</text>
</comment>
<comment type="subcellular location">
    <subcellularLocation>
        <location evidence="5">Cytoplasm</location>
    </subcellularLocation>
    <text evidence="5">Assembles at midcell at the inner surface of the cytoplasmic membrane.</text>
</comment>
<dbReference type="HAMAP" id="MF_00909">
    <property type="entry name" value="FtsZ"/>
    <property type="match status" value="1"/>
</dbReference>
<feature type="binding site" evidence="5">
    <location>
        <position position="169"/>
    </location>
    <ligand>
        <name>GTP</name>
        <dbReference type="ChEBI" id="CHEBI:37565"/>
    </ligand>
</feature>
<organism evidence="10 11">
    <name type="scientific">Candidatus Chloroploca mongolica</name>
    <dbReference type="NCBI Taxonomy" id="2528176"/>
    <lineage>
        <taxon>Bacteria</taxon>
        <taxon>Bacillati</taxon>
        <taxon>Chloroflexota</taxon>
        <taxon>Chloroflexia</taxon>
        <taxon>Chloroflexales</taxon>
        <taxon>Chloroflexineae</taxon>
        <taxon>Oscillochloridaceae</taxon>
        <taxon>Candidatus Chloroploca</taxon>
    </lineage>
</organism>
<dbReference type="EMBL" id="SIJK02000015">
    <property type="protein sequence ID" value="MBP1466136.1"/>
    <property type="molecule type" value="Genomic_DNA"/>
</dbReference>
<dbReference type="Pfam" id="PF00091">
    <property type="entry name" value="Tubulin"/>
    <property type="match status" value="1"/>
</dbReference>
<keyword evidence="4 5" id="KW-0717">Septation</keyword>
<dbReference type="InterPro" id="IPR024757">
    <property type="entry name" value="FtsZ_C"/>
</dbReference>
<evidence type="ECO:0000313" key="10">
    <source>
        <dbReference type="EMBL" id="MBP1466136.1"/>
    </source>
</evidence>
<evidence type="ECO:0000259" key="9">
    <source>
        <dbReference type="SMART" id="SM00865"/>
    </source>
</evidence>
<dbReference type="InterPro" id="IPR003008">
    <property type="entry name" value="Tubulin_FtsZ_GTPase"/>
</dbReference>
<dbReference type="SMART" id="SM00865">
    <property type="entry name" value="Tubulin_C"/>
    <property type="match status" value="1"/>
</dbReference>
<dbReference type="Pfam" id="PF12327">
    <property type="entry name" value="FtsZ_C"/>
    <property type="match status" value="1"/>
</dbReference>
<evidence type="ECO:0000256" key="2">
    <source>
        <dbReference type="ARBA" id="ARBA00022741"/>
    </source>
</evidence>
<keyword evidence="3 5" id="KW-0342">GTP-binding</keyword>
<dbReference type="Proteomes" id="UP001193081">
    <property type="component" value="Unassembled WGS sequence"/>
</dbReference>
<dbReference type="SUPFAM" id="SSF52490">
    <property type="entry name" value="Tubulin nucleotide-binding domain-like"/>
    <property type="match status" value="1"/>
</dbReference>
<keyword evidence="5" id="KW-0963">Cytoplasm</keyword>
<keyword evidence="5 7" id="KW-0132">Cell division</keyword>
<dbReference type="PRINTS" id="PR00423">
    <property type="entry name" value="CELLDVISFTSZ"/>
</dbReference>
<dbReference type="InterPro" id="IPR008280">
    <property type="entry name" value="Tub_FtsZ_C"/>
</dbReference>
<evidence type="ECO:0000256" key="5">
    <source>
        <dbReference type="HAMAP-Rule" id="MF_00909"/>
    </source>
</evidence>
<feature type="binding site" evidence="5">
    <location>
        <position position="213"/>
    </location>
    <ligand>
        <name>GTP</name>
        <dbReference type="ChEBI" id="CHEBI:37565"/>
    </ligand>
</feature>
<dbReference type="PROSITE" id="PS01134">
    <property type="entry name" value="FTSZ_1"/>
    <property type="match status" value="1"/>
</dbReference>
<evidence type="ECO:0000256" key="7">
    <source>
        <dbReference type="RuleBase" id="RU000631"/>
    </source>
</evidence>
<dbReference type="InterPro" id="IPR000158">
    <property type="entry name" value="Cell_div_FtsZ"/>
</dbReference>
<keyword evidence="11" id="KW-1185">Reference proteome</keyword>
<protein>
    <recommendedName>
        <fullName evidence="5 6">Cell division protein FtsZ</fullName>
    </recommendedName>
</protein>
<comment type="similarity">
    <text evidence="1 5 7">Belongs to the FtsZ family.</text>
</comment>
<dbReference type="InterPro" id="IPR045061">
    <property type="entry name" value="FtsZ/CetZ"/>
</dbReference>
<keyword evidence="2 5" id="KW-0547">Nucleotide-binding</keyword>
<comment type="subunit">
    <text evidence="5">Homodimer. Polymerizes to form a dynamic ring structure in a strictly GTP-dependent manner. Interacts directly with several other division proteins.</text>
</comment>
<comment type="caution">
    <text evidence="10">The sequence shown here is derived from an EMBL/GenBank/DDBJ whole genome shotgun (WGS) entry which is preliminary data.</text>
</comment>
<feature type="binding site" evidence="5">
    <location>
        <begin position="47"/>
        <end position="51"/>
    </location>
    <ligand>
        <name>GTP</name>
        <dbReference type="ChEBI" id="CHEBI:37565"/>
    </ligand>
</feature>
<dbReference type="SMART" id="SM00864">
    <property type="entry name" value="Tubulin"/>
    <property type="match status" value="1"/>
</dbReference>
<evidence type="ECO:0000256" key="1">
    <source>
        <dbReference type="ARBA" id="ARBA00009690"/>
    </source>
</evidence>
<evidence type="ECO:0000259" key="8">
    <source>
        <dbReference type="SMART" id="SM00864"/>
    </source>
</evidence>
<name>A0ABS4D9N2_9CHLR</name>
<gene>
    <name evidence="5 10" type="primary">ftsZ</name>
    <name evidence="10" type="ORF">EYB53_010510</name>
</gene>
<dbReference type="SUPFAM" id="SSF55307">
    <property type="entry name" value="Tubulin C-terminal domain-like"/>
    <property type="match status" value="1"/>
</dbReference>
<accession>A0ABS4D9N2</accession>
<dbReference type="NCBIfam" id="TIGR00065">
    <property type="entry name" value="ftsZ"/>
    <property type="match status" value="1"/>
</dbReference>
<dbReference type="Gene3D" id="3.40.50.1440">
    <property type="entry name" value="Tubulin/FtsZ, GTPase domain"/>
    <property type="match status" value="1"/>
</dbReference>
<evidence type="ECO:0000256" key="6">
    <source>
        <dbReference type="NCBIfam" id="TIGR00065"/>
    </source>
</evidence>
<feature type="domain" description="Tubulin/FtsZ GTPase" evidence="8">
    <location>
        <begin position="39"/>
        <end position="231"/>
    </location>
</feature>
<keyword evidence="5 7" id="KW-0131">Cell cycle</keyword>
<sequence length="393" mass="41149">MQRNTSMAERLIYFPAPTSDQTPFQTDTDVLTVSPPELRIRVIGVGGAGGNVINCLVKHRMAAIDTLAANTDRQALSGGRAGGLICLGENLTRGLGAGGNPEVGRHAAEESLKALTAALRGADMVFIAAGMGGGTGTGAAPIVAEVARELGALTVALVTRPFSFEGRRRARTAEEGLEALRAVADTVIVVPNDRLLQVAGRSTTVRESFSMADAVLRHGVQGIADLVTNHGLINVDFADVRAIMSEAGPALLGIGSAQGADRAVEAARRAMACPLLEGRLEGASRLLLHVSGNEDLGLFEVQRVAEMVARTIDPDANIILGATIDPTLSNGSVKVTLVATGFSLQESVPLAQPYAIPSRINQVKPRPAPAEPVSIREQDALDIPPFLKRFRQA</sequence>
<proteinExistence type="inferred from homology"/>
<dbReference type="GO" id="GO:0051301">
    <property type="term" value="P:cell division"/>
    <property type="evidence" value="ECO:0007669"/>
    <property type="project" value="UniProtKB-KW"/>
</dbReference>
<dbReference type="PANTHER" id="PTHR30314:SF3">
    <property type="entry name" value="MITOCHONDRIAL DIVISION PROTEIN FSZA"/>
    <property type="match status" value="1"/>
</dbReference>
<dbReference type="InterPro" id="IPR018316">
    <property type="entry name" value="Tubulin/FtsZ_2-layer-sand-dom"/>
</dbReference>
<dbReference type="InterPro" id="IPR037103">
    <property type="entry name" value="Tubulin/FtsZ-like_C"/>
</dbReference>
<dbReference type="InterPro" id="IPR020805">
    <property type="entry name" value="Cell_div_FtsZ_CS"/>
</dbReference>
<dbReference type="PROSITE" id="PS01135">
    <property type="entry name" value="FTSZ_2"/>
    <property type="match status" value="1"/>
</dbReference>
<evidence type="ECO:0000256" key="3">
    <source>
        <dbReference type="ARBA" id="ARBA00023134"/>
    </source>
</evidence>
<evidence type="ECO:0000256" key="4">
    <source>
        <dbReference type="ARBA" id="ARBA00023210"/>
    </source>
</evidence>